<reference evidence="2" key="1">
    <citation type="journal article" date="2014" name="Front. Microbiol.">
        <title>High frequency of phylogenetically diverse reductive dehalogenase-homologous genes in deep subseafloor sedimentary metagenomes.</title>
        <authorList>
            <person name="Kawai M."/>
            <person name="Futagami T."/>
            <person name="Toyoda A."/>
            <person name="Takaki Y."/>
            <person name="Nishi S."/>
            <person name="Hori S."/>
            <person name="Arai W."/>
            <person name="Tsubouchi T."/>
            <person name="Morono Y."/>
            <person name="Uchiyama I."/>
            <person name="Ito T."/>
            <person name="Fujiyama A."/>
            <person name="Inagaki F."/>
            <person name="Takami H."/>
        </authorList>
    </citation>
    <scope>NUCLEOTIDE SEQUENCE</scope>
    <source>
        <strain evidence="2">Expedition CK06-06</strain>
    </source>
</reference>
<feature type="region of interest" description="Disordered" evidence="1">
    <location>
        <begin position="52"/>
        <end position="75"/>
    </location>
</feature>
<protein>
    <submittedName>
        <fullName evidence="2">Uncharacterized protein</fullName>
    </submittedName>
</protein>
<name>X1G0Q3_9ZZZZ</name>
<gene>
    <name evidence="2" type="ORF">S03H2_16120</name>
</gene>
<proteinExistence type="predicted"/>
<evidence type="ECO:0000313" key="2">
    <source>
        <dbReference type="EMBL" id="GAH38395.1"/>
    </source>
</evidence>
<evidence type="ECO:0000256" key="1">
    <source>
        <dbReference type="SAM" id="MobiDB-lite"/>
    </source>
</evidence>
<feature type="compositionally biased region" description="Basic and acidic residues" evidence="1">
    <location>
        <begin position="61"/>
        <end position="75"/>
    </location>
</feature>
<sequence length="75" mass="9015">MKGFKIMVNEKNERIAEALRWAKERNVGSKRLNIFDRDYIKRLKAEKKKLKKGIDNVEVTNNRRDRGDRQDKKNL</sequence>
<accession>X1G0Q3</accession>
<dbReference type="EMBL" id="BARU01008223">
    <property type="protein sequence ID" value="GAH38395.1"/>
    <property type="molecule type" value="Genomic_DNA"/>
</dbReference>
<comment type="caution">
    <text evidence="2">The sequence shown here is derived from an EMBL/GenBank/DDBJ whole genome shotgun (WGS) entry which is preliminary data.</text>
</comment>
<organism evidence="2">
    <name type="scientific">marine sediment metagenome</name>
    <dbReference type="NCBI Taxonomy" id="412755"/>
    <lineage>
        <taxon>unclassified sequences</taxon>
        <taxon>metagenomes</taxon>
        <taxon>ecological metagenomes</taxon>
    </lineage>
</organism>
<dbReference type="AlphaFoldDB" id="X1G0Q3"/>